<sequence precursor="true">MNRALILSMLACSSALAQMPPDVEIRKILAERVGPENLGSTIVVGVIDAQGRRVVAYGSLAKNDARKPGGDTVFEIGSMSKVFTSLLLMDMSRKGELVVSDPVAKFLPETVKVPERGGRKITLADLSTQSSGLPRMPTNFTPKDAGNPYADYSVQQMYDFISGYQLTRDIGSQYEYSNLGVGLLGHALARRAGMSWEELVRKRICDPLGMSNTRVTLTPEMKARLAVGHSAGLAAVPNWDIPTLAGAGALRSTANDMLIFLAANLGYAKTPLAQAMADEIAIRRPVGGDMEIAYGWHVQNKDGNSIIWHNGGTGGYRTYMGFDPKARTGVVVLSNVSTPAGPDDIGRHLLNASYPLTKVDAPVEHKEITLDAKALDRYVGTYQMDRYVLMSMSRDGQRMYTELTGQPKFEVFPESERKFFLKVVDAQLIFDEDAQRVTLHQNGNDIAARRLTEVEAKRAADAIEAHKADIASRFKEQKQSPGTEAAVRRSVTELQTGAAKYELMTDAFAAAARKSWPPLKAVMAQFGGLQSVKFTGVGPGGADIYEVQFEKAKTEWRIMLDEDGKTALLNFRPL</sequence>
<dbReference type="STRING" id="234267.Acid_7087"/>
<feature type="chain" id="PRO_5004162971" description="Beta-lactamase" evidence="6">
    <location>
        <begin position="18"/>
        <end position="574"/>
    </location>
</feature>
<feature type="domain" description="Beta-lactamase-related" evidence="7">
    <location>
        <begin position="44"/>
        <end position="347"/>
    </location>
</feature>
<comment type="similarity">
    <text evidence="4">Belongs to the beta-lactamase family.</text>
</comment>
<comment type="similarity">
    <text evidence="1 5">Belongs to the class-C beta-lactamase family.</text>
</comment>
<accession>Q01QS0</accession>
<organism evidence="9">
    <name type="scientific">Solibacter usitatus (strain Ellin6076)</name>
    <dbReference type="NCBI Taxonomy" id="234267"/>
    <lineage>
        <taxon>Bacteria</taxon>
        <taxon>Pseudomonadati</taxon>
        <taxon>Acidobacteriota</taxon>
        <taxon>Terriglobia</taxon>
        <taxon>Bryobacterales</taxon>
        <taxon>Solibacteraceae</taxon>
        <taxon>Candidatus Solibacter</taxon>
    </lineage>
</organism>
<dbReference type="InParanoid" id="Q01QS0"/>
<dbReference type="EC" id="3.5.2.6" evidence="5"/>
<dbReference type="InterPro" id="IPR001586">
    <property type="entry name" value="Beta-lactam_class-C_AS"/>
</dbReference>
<dbReference type="PANTHER" id="PTHR22935:SF95">
    <property type="entry name" value="BETA-LACTAMASE-LIKE 1-RELATED"/>
    <property type="match status" value="1"/>
</dbReference>
<dbReference type="GO" id="GO:0008800">
    <property type="term" value="F:beta-lactamase activity"/>
    <property type="evidence" value="ECO:0007669"/>
    <property type="project" value="UniProtKB-UniRule"/>
</dbReference>
<proteinExistence type="inferred from homology"/>
<name>Q01QS0_SOLUE</name>
<dbReference type="eggNOG" id="COG1680">
    <property type="taxonomic scope" value="Bacteria"/>
</dbReference>
<dbReference type="Gene3D" id="3.40.710.10">
    <property type="entry name" value="DD-peptidase/beta-lactamase superfamily"/>
    <property type="match status" value="1"/>
</dbReference>
<dbReference type="Pfam" id="PF11954">
    <property type="entry name" value="DUF3471"/>
    <property type="match status" value="1"/>
</dbReference>
<dbReference type="GO" id="GO:0046677">
    <property type="term" value="P:response to antibiotic"/>
    <property type="evidence" value="ECO:0007669"/>
    <property type="project" value="UniProtKB-UniRule"/>
</dbReference>
<evidence type="ECO:0000259" key="7">
    <source>
        <dbReference type="Pfam" id="PF00144"/>
    </source>
</evidence>
<dbReference type="PANTHER" id="PTHR22935">
    <property type="entry name" value="PENICILLIN-BINDING PROTEIN"/>
    <property type="match status" value="1"/>
</dbReference>
<evidence type="ECO:0000256" key="4">
    <source>
        <dbReference type="ARBA" id="ARBA00038473"/>
    </source>
</evidence>
<dbReference type="GO" id="GO:0017001">
    <property type="term" value="P:antibiotic catabolic process"/>
    <property type="evidence" value="ECO:0007669"/>
    <property type="project" value="InterPro"/>
</dbReference>
<protein>
    <recommendedName>
        <fullName evidence="5">Beta-lactamase</fullName>
        <ecNumber evidence="5">3.5.2.6</ecNumber>
    </recommendedName>
</protein>
<dbReference type="EMBL" id="CP000473">
    <property type="protein sequence ID" value="ABJ88000.1"/>
    <property type="molecule type" value="Genomic_DNA"/>
</dbReference>
<dbReference type="GO" id="GO:0030288">
    <property type="term" value="C:outer membrane-bounded periplasmic space"/>
    <property type="evidence" value="ECO:0007669"/>
    <property type="project" value="InterPro"/>
</dbReference>
<evidence type="ECO:0000256" key="5">
    <source>
        <dbReference type="RuleBase" id="RU361140"/>
    </source>
</evidence>
<keyword evidence="2 5" id="KW-0378">Hydrolase</keyword>
<dbReference type="InterPro" id="IPR051478">
    <property type="entry name" value="Beta-lactamase-like_AB/R"/>
</dbReference>
<feature type="signal peptide" evidence="6">
    <location>
        <begin position="1"/>
        <end position="17"/>
    </location>
</feature>
<evidence type="ECO:0000313" key="9">
    <source>
        <dbReference type="EMBL" id="ABJ88000.1"/>
    </source>
</evidence>
<evidence type="ECO:0000256" key="3">
    <source>
        <dbReference type="ARBA" id="ARBA00023251"/>
    </source>
</evidence>
<dbReference type="KEGG" id="sus:Acid_7087"/>
<evidence type="ECO:0000259" key="8">
    <source>
        <dbReference type="Pfam" id="PF11954"/>
    </source>
</evidence>
<dbReference type="InterPro" id="IPR021860">
    <property type="entry name" value="Peptidase_S12_Pab87-rel_C"/>
</dbReference>
<feature type="domain" description="Peptidase S12 Pab87-related C-terminal" evidence="8">
    <location>
        <begin position="365"/>
        <end position="435"/>
    </location>
</feature>
<keyword evidence="6" id="KW-0732">Signal</keyword>
<dbReference type="PROSITE" id="PS00336">
    <property type="entry name" value="BETA_LACTAMASE_C"/>
    <property type="match status" value="1"/>
</dbReference>
<dbReference type="SUPFAM" id="SSF56601">
    <property type="entry name" value="beta-lactamase/transpeptidase-like"/>
    <property type="match status" value="1"/>
</dbReference>
<dbReference type="AlphaFoldDB" id="Q01QS0"/>
<evidence type="ECO:0000256" key="6">
    <source>
        <dbReference type="SAM" id="SignalP"/>
    </source>
</evidence>
<dbReference type="InterPro" id="IPR012338">
    <property type="entry name" value="Beta-lactam/transpept-like"/>
</dbReference>
<evidence type="ECO:0000256" key="2">
    <source>
        <dbReference type="ARBA" id="ARBA00022801"/>
    </source>
</evidence>
<dbReference type="InterPro" id="IPR001466">
    <property type="entry name" value="Beta-lactam-related"/>
</dbReference>
<dbReference type="Pfam" id="PF00144">
    <property type="entry name" value="Beta-lactamase"/>
    <property type="match status" value="1"/>
</dbReference>
<reference evidence="9" key="1">
    <citation type="submission" date="2006-10" db="EMBL/GenBank/DDBJ databases">
        <title>Complete sequence of Solibacter usitatus Ellin6076.</title>
        <authorList>
            <consortium name="US DOE Joint Genome Institute"/>
            <person name="Copeland A."/>
            <person name="Lucas S."/>
            <person name="Lapidus A."/>
            <person name="Barry K."/>
            <person name="Detter J.C."/>
            <person name="Glavina del Rio T."/>
            <person name="Hammon N."/>
            <person name="Israni S."/>
            <person name="Dalin E."/>
            <person name="Tice H."/>
            <person name="Pitluck S."/>
            <person name="Thompson L.S."/>
            <person name="Brettin T."/>
            <person name="Bruce D."/>
            <person name="Han C."/>
            <person name="Tapia R."/>
            <person name="Gilna P."/>
            <person name="Schmutz J."/>
            <person name="Larimer F."/>
            <person name="Land M."/>
            <person name="Hauser L."/>
            <person name="Kyrpides N."/>
            <person name="Mikhailova N."/>
            <person name="Janssen P.H."/>
            <person name="Kuske C.R."/>
            <person name="Richardson P."/>
        </authorList>
    </citation>
    <scope>NUCLEOTIDE SEQUENCE</scope>
    <source>
        <strain evidence="9">Ellin6076</strain>
    </source>
</reference>
<keyword evidence="3 5" id="KW-0046">Antibiotic resistance</keyword>
<gene>
    <name evidence="9" type="ordered locus">Acid_7087</name>
</gene>
<evidence type="ECO:0000256" key="1">
    <source>
        <dbReference type="ARBA" id="ARBA00007840"/>
    </source>
</evidence>
<dbReference type="HOGENOM" id="CLU_020027_7_2_0"/>
<comment type="catalytic activity">
    <reaction evidence="5">
        <text>a beta-lactam + H2O = a substituted beta-amino acid</text>
        <dbReference type="Rhea" id="RHEA:20401"/>
        <dbReference type="ChEBI" id="CHEBI:15377"/>
        <dbReference type="ChEBI" id="CHEBI:35627"/>
        <dbReference type="ChEBI" id="CHEBI:140347"/>
        <dbReference type="EC" id="3.5.2.6"/>
    </reaction>
</comment>
<dbReference type="FunCoup" id="Q01QS0">
    <property type="interactions" value="124"/>
</dbReference>